<feature type="compositionally biased region" description="Pro residues" evidence="1">
    <location>
        <begin position="255"/>
        <end position="276"/>
    </location>
</feature>
<reference evidence="2 3" key="1">
    <citation type="submission" date="2016-07" db="EMBL/GenBank/DDBJ databases">
        <title>Pervasive Adenine N6-methylation of Active Genes in Fungi.</title>
        <authorList>
            <consortium name="DOE Joint Genome Institute"/>
            <person name="Mondo S.J."/>
            <person name="Dannebaum R.O."/>
            <person name="Kuo R.C."/>
            <person name="Labutti K."/>
            <person name="Haridas S."/>
            <person name="Kuo A."/>
            <person name="Salamov A."/>
            <person name="Ahrendt S.R."/>
            <person name="Lipzen A."/>
            <person name="Sullivan W."/>
            <person name="Andreopoulos W.B."/>
            <person name="Clum A."/>
            <person name="Lindquist E."/>
            <person name="Daum C."/>
            <person name="Ramamoorthy G.K."/>
            <person name="Gryganskyi A."/>
            <person name="Culley D."/>
            <person name="Magnuson J.K."/>
            <person name="James T.Y."/>
            <person name="O'Malley M.A."/>
            <person name="Stajich J.E."/>
            <person name="Spatafora J.W."/>
            <person name="Visel A."/>
            <person name="Grigoriev I.V."/>
        </authorList>
    </citation>
    <scope>NUCLEOTIDE SEQUENCE [LARGE SCALE GENOMIC DNA]</scope>
    <source>
        <strain evidence="2 3">62-1032</strain>
    </source>
</reference>
<gene>
    <name evidence="2" type="ORF">BCR35DRAFT_350410</name>
</gene>
<dbReference type="Gene3D" id="3.60.130.30">
    <property type="match status" value="1"/>
</dbReference>
<feature type="compositionally biased region" description="Pro residues" evidence="1">
    <location>
        <begin position="208"/>
        <end position="223"/>
    </location>
</feature>
<feature type="compositionally biased region" description="Basic residues" evidence="1">
    <location>
        <begin position="1"/>
        <end position="17"/>
    </location>
</feature>
<dbReference type="AlphaFoldDB" id="A0A1Y2G121"/>
<keyword evidence="3" id="KW-1185">Reference proteome</keyword>
<feature type="compositionally biased region" description="Pro residues" evidence="1">
    <location>
        <begin position="48"/>
        <end position="60"/>
    </location>
</feature>
<dbReference type="OrthoDB" id="3030671at2759"/>
<dbReference type="Proteomes" id="UP000193467">
    <property type="component" value="Unassembled WGS sequence"/>
</dbReference>
<proteinExistence type="predicted"/>
<dbReference type="EMBL" id="MCGR01000006">
    <property type="protein sequence ID" value="ORY89419.1"/>
    <property type="molecule type" value="Genomic_DNA"/>
</dbReference>
<organism evidence="2 3">
    <name type="scientific">Leucosporidium creatinivorum</name>
    <dbReference type="NCBI Taxonomy" id="106004"/>
    <lineage>
        <taxon>Eukaryota</taxon>
        <taxon>Fungi</taxon>
        <taxon>Dikarya</taxon>
        <taxon>Basidiomycota</taxon>
        <taxon>Pucciniomycotina</taxon>
        <taxon>Microbotryomycetes</taxon>
        <taxon>Leucosporidiales</taxon>
        <taxon>Leucosporidium</taxon>
    </lineage>
</organism>
<protein>
    <submittedName>
        <fullName evidence="2">Uncharacterized protein</fullName>
    </submittedName>
</protein>
<feature type="region of interest" description="Disordered" evidence="1">
    <location>
        <begin position="1"/>
        <end position="66"/>
    </location>
</feature>
<feature type="region of interest" description="Disordered" evidence="1">
    <location>
        <begin position="202"/>
        <end position="228"/>
    </location>
</feature>
<sequence>MQKRRCAGCARRPKHCRCPPPPPPPDRSPSLPAFKSSAPSHEDDCKPPLAPEAPASPPPTVNQAAPVTTFQVECDLAQLAEDVKDDDLSRLLAAELPLCPSSAPSAIAITSMPCLSFDPDDQYRLSEFSSFAPPTLSTPQLKRRRANKEARLQEVAKKARSSAAVMASAPFSVAVESLPTHPRAGLAGVELKIKEEPLKPRVAATSPTSPPSSSPNPLPPAPQTPARRLSAPELSIAFSIPSSLFYSTPSRPRPKPQTPSPPSLSPAPPPTPPSPSPVSSADIEQQRRALVEARLIKNHPQLEGFTFAHRSGVAGQSTTFVDASRRAFATRVECPDGMLGVADELEREVLASSVRPMKTDGSRGAHQIRQIGVHRENGAVEPVYSSAFTTAPAKWLQLMRGKAFSRFRGHVSRTLQTHYPGVYEYHRSLATNLLARGLHFLFGAFCSFCLNTGGKVATLPHRDKHNLGPGLCGIVPFGDFDSSRSGWLVLEEARLCIEVAAGDVSLFPSAIFTHWNTSIHDDDTRNSLAFWCGASLFLWSELGGRSLSHLDGEERKKVFRENKAQWSKAWERFPIL</sequence>
<accession>A0A1Y2G121</accession>
<evidence type="ECO:0000256" key="1">
    <source>
        <dbReference type="SAM" id="MobiDB-lite"/>
    </source>
</evidence>
<name>A0A1Y2G121_9BASI</name>
<feature type="region of interest" description="Disordered" evidence="1">
    <location>
        <begin position="245"/>
        <end position="286"/>
    </location>
</feature>
<dbReference type="InParanoid" id="A0A1Y2G121"/>
<evidence type="ECO:0000313" key="2">
    <source>
        <dbReference type="EMBL" id="ORY89419.1"/>
    </source>
</evidence>
<dbReference type="PRINTS" id="PR01217">
    <property type="entry name" value="PRICHEXTENSN"/>
</dbReference>
<comment type="caution">
    <text evidence="2">The sequence shown here is derived from an EMBL/GenBank/DDBJ whole genome shotgun (WGS) entry which is preliminary data.</text>
</comment>
<evidence type="ECO:0000313" key="3">
    <source>
        <dbReference type="Proteomes" id="UP000193467"/>
    </source>
</evidence>
<dbReference type="STRING" id="106004.A0A1Y2G121"/>
<feature type="compositionally biased region" description="Pro residues" evidence="1">
    <location>
        <begin position="18"/>
        <end position="27"/>
    </location>
</feature>